<organism evidence="2 3">
    <name type="scientific">Microterricola gilva</name>
    <dbReference type="NCBI Taxonomy" id="393267"/>
    <lineage>
        <taxon>Bacteria</taxon>
        <taxon>Bacillati</taxon>
        <taxon>Actinomycetota</taxon>
        <taxon>Actinomycetes</taxon>
        <taxon>Micrococcales</taxon>
        <taxon>Microbacteriaceae</taxon>
        <taxon>Microterricola</taxon>
    </lineage>
</organism>
<dbReference type="EMBL" id="SHLC01000001">
    <property type="protein sequence ID" value="RZU66604.1"/>
    <property type="molecule type" value="Genomic_DNA"/>
</dbReference>
<keyword evidence="1" id="KW-0812">Transmembrane</keyword>
<gene>
    <name evidence="2" type="ORF">EV379_2967</name>
</gene>
<feature type="transmembrane region" description="Helical" evidence="1">
    <location>
        <begin position="39"/>
        <end position="56"/>
    </location>
</feature>
<keyword evidence="1" id="KW-0472">Membrane</keyword>
<sequence length="201" mass="20508">MSTRAARTLKGLAAASFSTFVALFSHVSGGGAMPGLLGVLVPLILALPFCVAFAGRRLSVPRLAASVAVSQFLFHSLFSMGATSAPAMGSMSGHAGHGMPIVLDAALPAQLGHSDSQMWAAHLVAGVLTVAALYSGEAVLARLAAFTCFLLRRIVPALVGGPATPPRLSLTLRAVDLTTRMPLGVFPSSAPHRGPPALAFS</sequence>
<protein>
    <submittedName>
        <fullName evidence="2">Uncharacterized protein</fullName>
    </submittedName>
</protein>
<feature type="transmembrane region" description="Helical" evidence="1">
    <location>
        <begin position="63"/>
        <end position="82"/>
    </location>
</feature>
<evidence type="ECO:0000313" key="2">
    <source>
        <dbReference type="EMBL" id="RZU66604.1"/>
    </source>
</evidence>
<accession>A0A4Q8APL4</accession>
<keyword evidence="3" id="KW-1185">Reference proteome</keyword>
<name>A0A4Q8APL4_9MICO</name>
<keyword evidence="1" id="KW-1133">Transmembrane helix</keyword>
<feature type="transmembrane region" description="Helical" evidence="1">
    <location>
        <begin position="119"/>
        <end position="144"/>
    </location>
</feature>
<evidence type="ECO:0000313" key="3">
    <source>
        <dbReference type="Proteomes" id="UP000291483"/>
    </source>
</evidence>
<dbReference type="Proteomes" id="UP000291483">
    <property type="component" value="Unassembled WGS sequence"/>
</dbReference>
<evidence type="ECO:0000256" key="1">
    <source>
        <dbReference type="SAM" id="Phobius"/>
    </source>
</evidence>
<proteinExistence type="predicted"/>
<dbReference type="AlphaFoldDB" id="A0A4Q8APL4"/>
<reference evidence="2 3" key="1">
    <citation type="submission" date="2019-02" db="EMBL/GenBank/DDBJ databases">
        <title>Sequencing the genomes of 1000 actinobacteria strains.</title>
        <authorList>
            <person name="Klenk H.-P."/>
        </authorList>
    </citation>
    <scope>NUCLEOTIDE SEQUENCE [LARGE SCALE GENOMIC DNA]</scope>
    <source>
        <strain evidence="2 3">DSM 18319</strain>
    </source>
</reference>
<comment type="caution">
    <text evidence="2">The sequence shown here is derived from an EMBL/GenBank/DDBJ whole genome shotgun (WGS) entry which is preliminary data.</text>
</comment>